<dbReference type="FunFam" id="3.40.50.620:FF:000078">
    <property type="entry name" value="Valine--tRNA ligase, mitochondrial"/>
    <property type="match status" value="1"/>
</dbReference>
<dbReference type="GO" id="GO:0004832">
    <property type="term" value="F:valine-tRNA ligase activity"/>
    <property type="evidence" value="ECO:0007669"/>
    <property type="project" value="UniProtKB-EC"/>
</dbReference>
<keyword evidence="14" id="KW-0175">Coiled coil</keyword>
<dbReference type="Gene3D" id="3.90.740.10">
    <property type="entry name" value="Valyl/Leucyl/Isoleucyl-tRNA synthetase, editing domain"/>
    <property type="match status" value="2"/>
</dbReference>
<gene>
    <name evidence="19" type="primary">TWN2</name>
    <name evidence="19" type="ORF">Tsubulata_006339</name>
</gene>
<evidence type="ECO:0000313" key="19">
    <source>
        <dbReference type="EMBL" id="KAJ4844498.1"/>
    </source>
</evidence>
<evidence type="ECO:0000256" key="11">
    <source>
        <dbReference type="ARBA" id="ARBA00040837"/>
    </source>
</evidence>
<feature type="compositionally biased region" description="Low complexity" evidence="15">
    <location>
        <begin position="42"/>
        <end position="51"/>
    </location>
</feature>
<dbReference type="GO" id="GO:0006438">
    <property type="term" value="P:valyl-tRNA aminoacylation"/>
    <property type="evidence" value="ECO:0007669"/>
    <property type="project" value="InterPro"/>
</dbReference>
<dbReference type="PANTHER" id="PTHR11946">
    <property type="entry name" value="VALYL-TRNA SYNTHETASES"/>
    <property type="match status" value="1"/>
</dbReference>
<dbReference type="SUPFAM" id="SSF47323">
    <property type="entry name" value="Anticodon-binding domain of a subclass of class I aminoacyl-tRNA synthetases"/>
    <property type="match status" value="1"/>
</dbReference>
<feature type="non-terminal residue" evidence="19">
    <location>
        <position position="1391"/>
    </location>
</feature>
<feature type="domain" description="Leucyl-tRNA synthetase editing" evidence="18">
    <location>
        <begin position="320"/>
        <end position="380"/>
    </location>
</feature>
<dbReference type="Proteomes" id="UP001141552">
    <property type="component" value="Unassembled WGS sequence"/>
</dbReference>
<dbReference type="FunFam" id="1.10.730.10:FF:000009">
    <property type="entry name" value="Valine--tRNA ligase, mitochondrial"/>
    <property type="match status" value="1"/>
</dbReference>
<dbReference type="Pfam" id="PF00133">
    <property type="entry name" value="tRNA-synt_1"/>
    <property type="match status" value="2"/>
</dbReference>
<evidence type="ECO:0000313" key="20">
    <source>
        <dbReference type="Proteomes" id="UP001141552"/>
    </source>
</evidence>
<dbReference type="GO" id="GO:0002161">
    <property type="term" value="F:aminoacyl-tRNA deacylase activity"/>
    <property type="evidence" value="ECO:0007669"/>
    <property type="project" value="InterPro"/>
</dbReference>
<dbReference type="EC" id="6.1.1.9" evidence="3"/>
<proteinExistence type="inferred from homology"/>
<dbReference type="GO" id="GO:0009791">
    <property type="term" value="P:post-embryonic development"/>
    <property type="evidence" value="ECO:0007669"/>
    <property type="project" value="UniProtKB-ARBA"/>
</dbReference>
<evidence type="ECO:0000259" key="16">
    <source>
        <dbReference type="Pfam" id="PF00133"/>
    </source>
</evidence>
<keyword evidence="9 13" id="KW-0030">Aminoacyl-tRNA synthetase</keyword>
<accession>A0A9Q0JJX6</accession>
<dbReference type="FunFam" id="3.90.740.10:FF:000005">
    <property type="entry name" value="Valine--tRNA ligase, mitochondrial"/>
    <property type="match status" value="2"/>
</dbReference>
<evidence type="ECO:0000256" key="8">
    <source>
        <dbReference type="ARBA" id="ARBA00022917"/>
    </source>
</evidence>
<dbReference type="PANTHER" id="PTHR11946:SF109">
    <property type="entry name" value="VALINE--TRNA LIGASE"/>
    <property type="match status" value="1"/>
</dbReference>
<dbReference type="GO" id="GO:0005524">
    <property type="term" value="F:ATP binding"/>
    <property type="evidence" value="ECO:0007669"/>
    <property type="project" value="UniProtKB-KW"/>
</dbReference>
<feature type="region of interest" description="Disordered" evidence="15">
    <location>
        <begin position="1"/>
        <end position="86"/>
    </location>
</feature>
<feature type="compositionally biased region" description="Basic and acidic residues" evidence="15">
    <location>
        <begin position="1"/>
        <end position="40"/>
    </location>
</feature>
<sequence length="1391" mass="158074">MSEEAGKKLETAEDLERKKKKEEKAKEKELKKQKAAEKAAKFKAQQEAAAVAKKEGAPKKNARKDAAANENPEDFVDPETPAGEKKKMSAQMAKQYNPAAVEKSWYPWWENSGFFVADAKSSKPPFTIVIPPPNVTGALHIGHALTTAIEDTIIRWRRMSGYNALWVPGVDHAGIATQVWKWKEDYGGTILRQLRRLGASCDWSRECFTMDAKRSKAVIEEFVRLYREGLIYRDLRLVNWDCTLRTAISDIEVDYEDIDAMKELRVPGYEKPVKFGLLTEFAYPLENGEKIVVATTRLETMLGDTAIAVHPADPRYKKLHGKFAIHPFNGRRLPIVCDSILVDPEFGTGAVKITPAHDPNDFEVGKRHNLEFINILTDDGKINSVGGPQFEGMPRFEAREAVKKALEEKSEEAGKKLETAEDLERKKKKEEKAKEKELKKLKAAEKAAKFKAQHEGSISPKKDGATRKKGRKDLSENPEDFVDPETAAGEKKKMSAQMAKQYNPAAVIPPPNVTGALHIGHALTTAIEDTIIRWRRMSGYNALWVPGVDHAGIATQVWKWKEDYGGTILRQLRRLGASCDWSRECFTMDAKRSKAVIEEFVRLYREGLIYRDLRLVNWDCTLRTAISDIEVDYEDIDAMKELRVPGYEKPVKFGLLTEFAYPLENGEKIVVATTRLETMLGDTAIAVHPADPRYKKLHGKFAIHPFNGRRLPIVCDSILVDPEFGTGAVKITPAHDPNDFEVGKRHNLEFINILTDDGKINSVGGPQFEGMPRFEAREAVKKALEEKGLYVGCKNNAMRLGRCSRSNEIVEPMIKPQWFVNCSSIAKEALDAAMGDDPRLEFFPKQYLAEWKRWLENIRDWCISRQLWWGHRIPAWYVTLEDDVLKEFGSYNDHWVVGRDDREALEEANKKFAGKKFDISQDPDVLDTWFSSGLFPLSVLGWPEDTDDLKTFYPTSLMETGHDILFFWVARMVMLGMKLGGDVPFRKVYLHPMIRDAHGRKMSKSLGNVIDPLEVINGITLEGLHKRLEEGNLDPRELNKAKEGQKTDFPNGIAECGADALRFALVTYTAQSDKINLDIQRVVGYRQWCNKLWNAVRFAMSKLDSDYAPPSSLSLETMPFSCKWILSKLNKAITKTVISMESYEFFDAASTVYSWWQYQFCDVFIEAIKPYFANPQFSSEATCAQDTLWVCLDNGLRLLHPFMPFITEELWQRLPSASTHGIKESIMISEYPSPSQDWTNEMVEYEMDLIESTVLSIEQDAVPAGCAFENVNENLKVYIEAQGKVDAGAELERLRNKMDEAQKQREKLQKKITATGYKEKVPSQIQDEDNAKLEKLYKEIEFLEGEVLSIEQDAAPAGCAFENYISRLKEELMQEAGAELERLRNKMDEEQ</sequence>
<evidence type="ECO:0000259" key="17">
    <source>
        <dbReference type="Pfam" id="PF08264"/>
    </source>
</evidence>
<dbReference type="Gene3D" id="1.10.287.380">
    <property type="entry name" value="Valyl-tRNA synthetase, C-terminal domain"/>
    <property type="match status" value="1"/>
</dbReference>
<evidence type="ECO:0000259" key="18">
    <source>
        <dbReference type="Pfam" id="PF13603"/>
    </source>
</evidence>
<dbReference type="InterPro" id="IPR002303">
    <property type="entry name" value="Valyl-tRNA_ligase"/>
</dbReference>
<dbReference type="Pfam" id="PF13603">
    <property type="entry name" value="tRNA-synt_1_2"/>
    <property type="match status" value="1"/>
</dbReference>
<dbReference type="CDD" id="cd07962">
    <property type="entry name" value="Anticodon_Ia_Val"/>
    <property type="match status" value="1"/>
</dbReference>
<dbReference type="SUPFAM" id="SSF50677">
    <property type="entry name" value="ValRS/IleRS/LeuRS editing domain"/>
    <property type="match status" value="2"/>
</dbReference>
<dbReference type="InterPro" id="IPR037118">
    <property type="entry name" value="Val-tRNA_synth_C_sf"/>
</dbReference>
<comment type="caution">
    <text evidence="19">The sequence shown here is derived from an EMBL/GenBank/DDBJ whole genome shotgun (WGS) entry which is preliminary data.</text>
</comment>
<dbReference type="GO" id="GO:0005829">
    <property type="term" value="C:cytosol"/>
    <property type="evidence" value="ECO:0007669"/>
    <property type="project" value="TreeGrafter"/>
</dbReference>
<feature type="region of interest" description="Disordered" evidence="15">
    <location>
        <begin position="407"/>
        <end position="488"/>
    </location>
</feature>
<evidence type="ECO:0000256" key="5">
    <source>
        <dbReference type="ARBA" id="ARBA00022598"/>
    </source>
</evidence>
<keyword evidence="6 13" id="KW-0547">Nucleotide-binding</keyword>
<reference evidence="19" key="2">
    <citation type="journal article" date="2023" name="Plants (Basel)">
        <title>Annotation of the Turnera subulata (Passifloraceae) Draft Genome Reveals the S-Locus Evolved after the Divergence of Turneroideae from Passifloroideae in a Stepwise Manner.</title>
        <authorList>
            <person name="Henning P.M."/>
            <person name="Roalson E.H."/>
            <person name="Mir W."/>
            <person name="McCubbin A.G."/>
            <person name="Shore J.S."/>
        </authorList>
    </citation>
    <scope>NUCLEOTIDE SEQUENCE</scope>
    <source>
        <strain evidence="19">F60SS</strain>
    </source>
</reference>
<keyword evidence="5 13" id="KW-0436">Ligase</keyword>
<evidence type="ECO:0000256" key="4">
    <source>
        <dbReference type="ARBA" id="ARBA00022490"/>
    </source>
</evidence>
<reference evidence="19" key="1">
    <citation type="submission" date="2022-02" db="EMBL/GenBank/DDBJ databases">
        <authorList>
            <person name="Henning P.M."/>
            <person name="McCubbin A.G."/>
            <person name="Shore J.S."/>
        </authorList>
    </citation>
    <scope>NUCLEOTIDE SEQUENCE</scope>
    <source>
        <strain evidence="19">F60SS</strain>
        <tissue evidence="19">Leaves</tissue>
    </source>
</reference>
<feature type="coiled-coil region" evidence="14">
    <location>
        <begin position="1284"/>
        <end position="1389"/>
    </location>
</feature>
<evidence type="ECO:0000256" key="13">
    <source>
        <dbReference type="RuleBase" id="RU363035"/>
    </source>
</evidence>
<comment type="catalytic activity">
    <reaction evidence="12">
        <text>tRNA(Val) + L-valine + ATP = L-valyl-tRNA(Val) + AMP + diphosphate</text>
        <dbReference type="Rhea" id="RHEA:10704"/>
        <dbReference type="Rhea" id="RHEA-COMP:9672"/>
        <dbReference type="Rhea" id="RHEA-COMP:9708"/>
        <dbReference type="ChEBI" id="CHEBI:30616"/>
        <dbReference type="ChEBI" id="CHEBI:33019"/>
        <dbReference type="ChEBI" id="CHEBI:57762"/>
        <dbReference type="ChEBI" id="CHEBI:78442"/>
        <dbReference type="ChEBI" id="CHEBI:78537"/>
        <dbReference type="ChEBI" id="CHEBI:456215"/>
        <dbReference type="EC" id="6.1.1.9"/>
    </reaction>
</comment>
<dbReference type="CDD" id="cd00817">
    <property type="entry name" value="ValRS_core"/>
    <property type="match status" value="1"/>
</dbReference>
<feature type="compositionally biased region" description="Basic and acidic residues" evidence="15">
    <location>
        <begin position="407"/>
        <end position="466"/>
    </location>
</feature>
<feature type="domain" description="Aminoacyl-tRNA synthetase class Ia" evidence="16">
    <location>
        <begin position="105"/>
        <end position="178"/>
    </location>
</feature>
<evidence type="ECO:0000256" key="3">
    <source>
        <dbReference type="ARBA" id="ARBA00013169"/>
    </source>
</evidence>
<feature type="compositionally biased region" description="Basic and acidic residues" evidence="15">
    <location>
        <begin position="52"/>
        <end position="67"/>
    </location>
</feature>
<dbReference type="InterPro" id="IPR025709">
    <property type="entry name" value="Leu_tRNA-synth_edit"/>
</dbReference>
<evidence type="ECO:0000256" key="12">
    <source>
        <dbReference type="ARBA" id="ARBA00047552"/>
    </source>
</evidence>
<dbReference type="Gene3D" id="1.10.730.10">
    <property type="entry name" value="Isoleucyl-tRNA Synthetase, Domain 1"/>
    <property type="match status" value="1"/>
</dbReference>
<evidence type="ECO:0000256" key="15">
    <source>
        <dbReference type="SAM" id="MobiDB-lite"/>
    </source>
</evidence>
<dbReference type="SUPFAM" id="SSF52374">
    <property type="entry name" value="Nucleotidylyl transferase"/>
    <property type="match status" value="2"/>
</dbReference>
<keyword evidence="7 13" id="KW-0067">ATP-binding</keyword>
<keyword evidence="8 13" id="KW-0648">Protein biosynthesis</keyword>
<evidence type="ECO:0000256" key="9">
    <source>
        <dbReference type="ARBA" id="ARBA00023146"/>
    </source>
</evidence>
<evidence type="ECO:0000256" key="10">
    <source>
        <dbReference type="ARBA" id="ARBA00029936"/>
    </source>
</evidence>
<dbReference type="PRINTS" id="PR00986">
    <property type="entry name" value="TRNASYNTHVAL"/>
</dbReference>
<protein>
    <recommendedName>
        <fullName evidence="11">Valine--tRNA ligase, mitochondrial</fullName>
        <ecNumber evidence="3">6.1.1.9</ecNumber>
    </recommendedName>
    <alternativeName>
        <fullName evidence="10">Valyl-tRNA synthetase</fullName>
    </alternativeName>
</protein>
<evidence type="ECO:0000256" key="14">
    <source>
        <dbReference type="SAM" id="Coils"/>
    </source>
</evidence>
<feature type="domain" description="Methionyl/Valyl/Leucyl/Isoleucyl-tRNA synthetase anticodon-binding" evidence="17">
    <location>
        <begin position="1123"/>
        <end position="1258"/>
    </location>
</feature>
<dbReference type="InterPro" id="IPR002300">
    <property type="entry name" value="aa-tRNA-synth_Ia"/>
</dbReference>
<dbReference type="InterPro" id="IPR033705">
    <property type="entry name" value="Anticodon_Ia_Val"/>
</dbReference>
<dbReference type="InterPro" id="IPR009080">
    <property type="entry name" value="tRNAsynth_Ia_anticodon-bd"/>
</dbReference>
<dbReference type="InterPro" id="IPR001412">
    <property type="entry name" value="aa-tRNA-synth_I_CS"/>
</dbReference>
<name>A0A9Q0JJX6_9ROSI</name>
<comment type="similarity">
    <text evidence="2 13">Belongs to the class-I aminoacyl-tRNA synthetase family.</text>
</comment>
<dbReference type="GO" id="GO:0048608">
    <property type="term" value="P:reproductive structure development"/>
    <property type="evidence" value="ECO:0007669"/>
    <property type="project" value="UniProtKB-ARBA"/>
</dbReference>
<dbReference type="NCBIfam" id="TIGR00422">
    <property type="entry name" value="valS"/>
    <property type="match status" value="1"/>
</dbReference>
<evidence type="ECO:0000256" key="6">
    <source>
        <dbReference type="ARBA" id="ARBA00022741"/>
    </source>
</evidence>
<feature type="domain" description="Aminoacyl-tRNA synthetase class Ia" evidence="16">
    <location>
        <begin position="556"/>
        <end position="1077"/>
    </location>
</feature>
<keyword evidence="20" id="KW-1185">Reference proteome</keyword>
<dbReference type="Gene3D" id="3.40.50.620">
    <property type="entry name" value="HUPs"/>
    <property type="match status" value="3"/>
</dbReference>
<evidence type="ECO:0000256" key="1">
    <source>
        <dbReference type="ARBA" id="ARBA00004173"/>
    </source>
</evidence>
<comment type="subcellular location">
    <subcellularLocation>
        <location evidence="1">Mitochondrion</location>
    </subcellularLocation>
</comment>
<dbReference type="OrthoDB" id="629407at2759"/>
<dbReference type="GO" id="GO:0005739">
    <property type="term" value="C:mitochondrion"/>
    <property type="evidence" value="ECO:0007669"/>
    <property type="project" value="UniProtKB-SubCell"/>
</dbReference>
<dbReference type="PROSITE" id="PS00178">
    <property type="entry name" value="AA_TRNA_LIGASE_I"/>
    <property type="match status" value="2"/>
</dbReference>
<keyword evidence="4" id="KW-0963">Cytoplasm</keyword>
<organism evidence="19 20">
    <name type="scientific">Turnera subulata</name>
    <dbReference type="NCBI Taxonomy" id="218843"/>
    <lineage>
        <taxon>Eukaryota</taxon>
        <taxon>Viridiplantae</taxon>
        <taxon>Streptophyta</taxon>
        <taxon>Embryophyta</taxon>
        <taxon>Tracheophyta</taxon>
        <taxon>Spermatophyta</taxon>
        <taxon>Magnoliopsida</taxon>
        <taxon>eudicotyledons</taxon>
        <taxon>Gunneridae</taxon>
        <taxon>Pentapetalae</taxon>
        <taxon>rosids</taxon>
        <taxon>fabids</taxon>
        <taxon>Malpighiales</taxon>
        <taxon>Passifloraceae</taxon>
        <taxon>Turnera</taxon>
    </lineage>
</organism>
<dbReference type="NCBIfam" id="NF004349">
    <property type="entry name" value="PRK05729.1"/>
    <property type="match status" value="1"/>
</dbReference>
<evidence type="ECO:0000256" key="7">
    <source>
        <dbReference type="ARBA" id="ARBA00022840"/>
    </source>
</evidence>
<evidence type="ECO:0000256" key="2">
    <source>
        <dbReference type="ARBA" id="ARBA00005594"/>
    </source>
</evidence>
<dbReference type="InterPro" id="IPR014729">
    <property type="entry name" value="Rossmann-like_a/b/a_fold"/>
</dbReference>
<dbReference type="Pfam" id="PF08264">
    <property type="entry name" value="Anticodon_1"/>
    <property type="match status" value="1"/>
</dbReference>
<dbReference type="EMBL" id="JAKUCV010001933">
    <property type="protein sequence ID" value="KAJ4844498.1"/>
    <property type="molecule type" value="Genomic_DNA"/>
</dbReference>
<dbReference type="InterPro" id="IPR009008">
    <property type="entry name" value="Val/Leu/Ile-tRNA-synth_edit"/>
</dbReference>
<dbReference type="InterPro" id="IPR013155">
    <property type="entry name" value="M/V/L/I-tRNA-synth_anticd-bd"/>
</dbReference>